<name>A0A0M0KM58_ALKHA</name>
<evidence type="ECO:0000313" key="1">
    <source>
        <dbReference type="EMBL" id="KOO39885.1"/>
    </source>
</evidence>
<comment type="caution">
    <text evidence="1">The sequence shown here is derived from an EMBL/GenBank/DDBJ whole genome shotgun (WGS) entry which is preliminary data.</text>
</comment>
<proteinExistence type="predicted"/>
<dbReference type="AlphaFoldDB" id="A0A0M0KM58"/>
<sequence>MGLAEELRLLAAQTQEAMQPVQLIEGSVRSISPLVIRLASNSKLDIPGDLFTIPKRLRQSGDDPLQVGDNVMAASFTGGQSFYIMDKI</sequence>
<dbReference type="PATRIC" id="fig|136160.3.peg.3319"/>
<gene>
    <name evidence="1" type="ORF">AMD02_14280</name>
</gene>
<dbReference type="RefSeq" id="WP_053431732.1">
    <property type="nucleotide sequence ID" value="NZ_LILD02000002.1"/>
</dbReference>
<protein>
    <submittedName>
        <fullName evidence="1">Phage portal protein</fullName>
    </submittedName>
</protein>
<reference evidence="1" key="1">
    <citation type="submission" date="2015-08" db="EMBL/GenBank/DDBJ databases">
        <title>Complete DNA Sequence of Pseudomonas syringae pv. actinidiae, the Causal Agent of Kiwifruit Canker Disease.</title>
        <authorList>
            <person name="Rikkerink E.H.A."/>
            <person name="Fineran P.C."/>
        </authorList>
    </citation>
    <scope>NUCLEOTIDE SEQUENCE</scope>
    <source>
        <strain evidence="1">DSM 13666</strain>
    </source>
</reference>
<organism evidence="1">
    <name type="scientific">Halalkalibacterium halodurans</name>
    <name type="common">Bacillus halodurans</name>
    <dbReference type="NCBI Taxonomy" id="86665"/>
    <lineage>
        <taxon>Bacteria</taxon>
        <taxon>Bacillati</taxon>
        <taxon>Bacillota</taxon>
        <taxon>Bacilli</taxon>
        <taxon>Bacillales</taxon>
        <taxon>Bacillaceae</taxon>
        <taxon>Halalkalibacterium (ex Joshi et al. 2022)</taxon>
    </lineage>
</organism>
<accession>A0A0M0KM58</accession>
<dbReference type="EMBL" id="LILD01000001">
    <property type="protein sequence ID" value="KOO39885.1"/>
    <property type="molecule type" value="Genomic_DNA"/>
</dbReference>